<evidence type="ECO:0000313" key="10">
    <source>
        <dbReference type="Proteomes" id="UP000483362"/>
    </source>
</evidence>
<evidence type="ECO:0000313" key="9">
    <source>
        <dbReference type="EMBL" id="MSS16574.1"/>
    </source>
</evidence>
<keyword evidence="5 8" id="KW-0732">Signal</keyword>
<dbReference type="InterPro" id="IPR005017">
    <property type="entry name" value="OMPP1/FadL/TodX"/>
</dbReference>
<dbReference type="PANTHER" id="PTHR35093">
    <property type="entry name" value="OUTER MEMBRANE PROTEIN NMB0088-RELATED"/>
    <property type="match status" value="1"/>
</dbReference>
<dbReference type="PANTHER" id="PTHR35093:SF8">
    <property type="entry name" value="OUTER MEMBRANE PROTEIN NMB0088-RELATED"/>
    <property type="match status" value="1"/>
</dbReference>
<proteinExistence type="inferred from homology"/>
<keyword evidence="7" id="KW-0998">Cell outer membrane</keyword>
<comment type="similarity">
    <text evidence="2">Belongs to the OmpP1/FadL family.</text>
</comment>
<dbReference type="SUPFAM" id="SSF56935">
    <property type="entry name" value="Porins"/>
    <property type="match status" value="1"/>
</dbReference>
<keyword evidence="6" id="KW-0472">Membrane</keyword>
<dbReference type="GO" id="GO:0015483">
    <property type="term" value="F:long-chain fatty acid transporting porin activity"/>
    <property type="evidence" value="ECO:0007669"/>
    <property type="project" value="TreeGrafter"/>
</dbReference>
<feature type="signal peptide" evidence="8">
    <location>
        <begin position="1"/>
        <end position="20"/>
    </location>
</feature>
<evidence type="ECO:0000256" key="2">
    <source>
        <dbReference type="ARBA" id="ARBA00008163"/>
    </source>
</evidence>
<evidence type="ECO:0000256" key="6">
    <source>
        <dbReference type="ARBA" id="ARBA00023136"/>
    </source>
</evidence>
<organism evidence="9 10">
    <name type="scientific">Sodaliphilus pleomorphus</name>
    <dbReference type="NCBI Taxonomy" id="2606626"/>
    <lineage>
        <taxon>Bacteria</taxon>
        <taxon>Pseudomonadati</taxon>
        <taxon>Bacteroidota</taxon>
        <taxon>Bacteroidia</taxon>
        <taxon>Bacteroidales</taxon>
        <taxon>Muribaculaceae</taxon>
        <taxon>Sodaliphilus</taxon>
    </lineage>
</organism>
<keyword evidence="10" id="KW-1185">Reference proteome</keyword>
<gene>
    <name evidence="9" type="ORF">FYJ29_02125</name>
</gene>
<dbReference type="AlphaFoldDB" id="A0A6L5XCU7"/>
<evidence type="ECO:0000256" key="5">
    <source>
        <dbReference type="ARBA" id="ARBA00022729"/>
    </source>
</evidence>
<sequence length="435" mass="46642">MREAILTATLAATTALASLAGGVLTNTNQHIDFLRMVARGASTDIDAVYTNPAGTAFMADGWKLSLNVQSAYQTRTIASTFALYPEGTRNYKGDASAPILPSAYATYNHGHWGVSGFIGVVGGGGKCSFGSGLPVFDSQVMAAILAQSKGTVTPAMYSINTAMRGSQFIYGGQFGGVYRFTPGLSGYLGLRVNYFFGNYSGHVIAKLNNVDKTLADLELDCDQTGWGATPIIGIDYRYKGLTLAAKYEFITKLNIENDTKVNSDPDGALAEFKDGVNTPGDVPAYFAAAVGYAFTPRLRATVEYHFYDDKNAKMAGDKQKALKRGTNEVLAGVECDINKTFTVSAGGQKTIYGLADDFQQNTAFSCNSYSVGLGGAVHFSKKLTMNIGYFWTMYKKYTKDVPASATGGYNGTTLAGKEVMDRTNKVFGMGIDYKF</sequence>
<dbReference type="EMBL" id="VULT01000003">
    <property type="protein sequence ID" value="MSS16574.1"/>
    <property type="molecule type" value="Genomic_DNA"/>
</dbReference>
<evidence type="ECO:0000256" key="1">
    <source>
        <dbReference type="ARBA" id="ARBA00004571"/>
    </source>
</evidence>
<reference evidence="9 10" key="1">
    <citation type="submission" date="2019-08" db="EMBL/GenBank/DDBJ databases">
        <title>In-depth cultivation of the pig gut microbiome towards novel bacterial diversity and tailored functional studies.</title>
        <authorList>
            <person name="Wylensek D."/>
            <person name="Hitch T.C.A."/>
            <person name="Clavel T."/>
        </authorList>
    </citation>
    <scope>NUCLEOTIDE SEQUENCE [LARGE SCALE GENOMIC DNA]</scope>
    <source>
        <strain evidence="9 10">Oil-RF-744-WCA-WT-10</strain>
    </source>
</reference>
<evidence type="ECO:0000256" key="4">
    <source>
        <dbReference type="ARBA" id="ARBA00022692"/>
    </source>
</evidence>
<dbReference type="RefSeq" id="WP_154327401.1">
    <property type="nucleotide sequence ID" value="NZ_CP045696.1"/>
</dbReference>
<protein>
    <recommendedName>
        <fullName evidence="11">Long-chain fatty acid transport protein</fullName>
    </recommendedName>
</protein>
<feature type="chain" id="PRO_5027116394" description="Long-chain fatty acid transport protein" evidence="8">
    <location>
        <begin position="21"/>
        <end position="435"/>
    </location>
</feature>
<evidence type="ECO:0000256" key="3">
    <source>
        <dbReference type="ARBA" id="ARBA00022452"/>
    </source>
</evidence>
<evidence type="ECO:0008006" key="11">
    <source>
        <dbReference type="Google" id="ProtNLM"/>
    </source>
</evidence>
<keyword evidence="4" id="KW-0812">Transmembrane</keyword>
<dbReference type="GO" id="GO:0009279">
    <property type="term" value="C:cell outer membrane"/>
    <property type="evidence" value="ECO:0007669"/>
    <property type="project" value="UniProtKB-SubCell"/>
</dbReference>
<name>A0A6L5XCU7_9BACT</name>
<accession>A0A6L5XCU7</accession>
<comment type="subcellular location">
    <subcellularLocation>
        <location evidence="1">Cell outer membrane</location>
        <topology evidence="1">Multi-pass membrane protein</topology>
    </subcellularLocation>
</comment>
<dbReference type="Proteomes" id="UP000483362">
    <property type="component" value="Unassembled WGS sequence"/>
</dbReference>
<keyword evidence="3" id="KW-1134">Transmembrane beta strand</keyword>
<evidence type="ECO:0000256" key="8">
    <source>
        <dbReference type="SAM" id="SignalP"/>
    </source>
</evidence>
<comment type="caution">
    <text evidence="9">The sequence shown here is derived from an EMBL/GenBank/DDBJ whole genome shotgun (WGS) entry which is preliminary data.</text>
</comment>
<evidence type="ECO:0000256" key="7">
    <source>
        <dbReference type="ARBA" id="ARBA00023237"/>
    </source>
</evidence>
<dbReference type="Gene3D" id="2.40.160.60">
    <property type="entry name" value="Outer membrane protein transport protein (OMPP1/FadL/TodX)"/>
    <property type="match status" value="1"/>
</dbReference>